<accession>A0A382FSA0</accession>
<feature type="domain" description="Aminoglycoside phosphotransferase" evidence="1">
    <location>
        <begin position="25"/>
        <end position="227"/>
    </location>
</feature>
<dbReference type="Pfam" id="PF01636">
    <property type="entry name" value="APH"/>
    <property type="match status" value="1"/>
</dbReference>
<dbReference type="PANTHER" id="PTHR21310">
    <property type="entry name" value="AMINOGLYCOSIDE PHOSPHOTRANSFERASE-RELATED-RELATED"/>
    <property type="match status" value="1"/>
</dbReference>
<gene>
    <name evidence="2" type="ORF">METZ01_LOCUS218744</name>
</gene>
<dbReference type="EMBL" id="UINC01051571">
    <property type="protein sequence ID" value="SVB65890.1"/>
    <property type="molecule type" value="Genomic_DNA"/>
</dbReference>
<name>A0A382FSA0_9ZZZZ</name>
<dbReference type="InterPro" id="IPR051678">
    <property type="entry name" value="AGP_Transferase"/>
</dbReference>
<organism evidence="2">
    <name type="scientific">marine metagenome</name>
    <dbReference type="NCBI Taxonomy" id="408172"/>
    <lineage>
        <taxon>unclassified sequences</taxon>
        <taxon>metagenomes</taxon>
        <taxon>ecological metagenomes</taxon>
    </lineage>
</organism>
<evidence type="ECO:0000259" key="1">
    <source>
        <dbReference type="Pfam" id="PF01636"/>
    </source>
</evidence>
<dbReference type="Gene3D" id="3.30.200.20">
    <property type="entry name" value="Phosphorylase Kinase, domain 1"/>
    <property type="match status" value="1"/>
</dbReference>
<reference evidence="2" key="1">
    <citation type="submission" date="2018-05" db="EMBL/GenBank/DDBJ databases">
        <authorList>
            <person name="Lanie J.A."/>
            <person name="Ng W.-L."/>
            <person name="Kazmierczak K.M."/>
            <person name="Andrzejewski T.M."/>
            <person name="Davidsen T.M."/>
            <person name="Wayne K.J."/>
            <person name="Tettelin H."/>
            <person name="Glass J.I."/>
            <person name="Rusch D."/>
            <person name="Podicherti R."/>
            <person name="Tsui H.-C.T."/>
            <person name="Winkler M.E."/>
        </authorList>
    </citation>
    <scope>NUCLEOTIDE SEQUENCE</scope>
</reference>
<proteinExistence type="predicted"/>
<sequence length="260" mass="30028">MPEDFEKFEQVVHRIDPRFRLIKAHALEGGISAQVVALEGAQADGQTKKMVLRRHGPNDLQQNPDVAEDEYRLLKITRAEGLATPAPLHLDQTREIFPTPYVVLEYMEGETDFVPLDLHDYLRQMAGHLVRIHSISCARHDLTFLRDQEKIYFEMFSRRPGKVDDTIGEDRIRDTLEAVWPLPQRNAPVMLHGDYWPGNILWRNGRLSAVIDWEDAQFGDPLTDVANGRLEIMWLFGIDAMERFTNCYRSLTTIDFTDLP</sequence>
<protein>
    <recommendedName>
        <fullName evidence="1">Aminoglycoside phosphotransferase domain-containing protein</fullName>
    </recommendedName>
</protein>
<feature type="non-terminal residue" evidence="2">
    <location>
        <position position="260"/>
    </location>
</feature>
<dbReference type="SUPFAM" id="SSF56112">
    <property type="entry name" value="Protein kinase-like (PK-like)"/>
    <property type="match status" value="1"/>
</dbReference>
<dbReference type="InterPro" id="IPR011009">
    <property type="entry name" value="Kinase-like_dom_sf"/>
</dbReference>
<dbReference type="AlphaFoldDB" id="A0A382FSA0"/>
<dbReference type="Gene3D" id="3.90.1200.10">
    <property type="match status" value="1"/>
</dbReference>
<dbReference type="InterPro" id="IPR002575">
    <property type="entry name" value="Aminoglycoside_PTrfase"/>
</dbReference>
<evidence type="ECO:0000313" key="2">
    <source>
        <dbReference type="EMBL" id="SVB65890.1"/>
    </source>
</evidence>